<name>A2Q4X3_MEDTR</name>
<gene>
    <name evidence="1" type="ORF">MtrDRAFT_AC157893g42v2</name>
</gene>
<proteinExistence type="predicted"/>
<evidence type="ECO:0000313" key="1">
    <source>
        <dbReference type="EMBL" id="ABN08673.1"/>
    </source>
</evidence>
<reference evidence="1" key="2">
    <citation type="submission" date="2007-03" db="EMBL/GenBank/DDBJ databases">
        <authorList>
            <consortium name="The International Medicago Genome Annotation Group"/>
        </authorList>
    </citation>
    <scope>NUCLEOTIDE SEQUENCE</scope>
</reference>
<dbReference type="EMBL" id="AC157893">
    <property type="protein sequence ID" value="ABN08673.1"/>
    <property type="molecule type" value="Genomic_DNA"/>
</dbReference>
<sequence>MASTCAFTSVTSCFSFRISPETGSLTDFVEFPLIVSMELITPAAFTIDGWWKNATPT</sequence>
<protein>
    <submittedName>
        <fullName evidence="1">Uncharacterized protein</fullName>
    </submittedName>
</protein>
<reference evidence="1" key="1">
    <citation type="submission" date="2005-04" db="EMBL/GenBank/DDBJ databases">
        <authorList>
            <person name="Town C.D."/>
        </authorList>
    </citation>
    <scope>NUCLEOTIDE SEQUENCE</scope>
</reference>
<dbReference type="AlphaFoldDB" id="A2Q4X3"/>
<organism evidence="1">
    <name type="scientific">Medicago truncatula</name>
    <name type="common">Barrel medic</name>
    <name type="synonym">Medicago tribuloides</name>
    <dbReference type="NCBI Taxonomy" id="3880"/>
    <lineage>
        <taxon>Eukaryota</taxon>
        <taxon>Viridiplantae</taxon>
        <taxon>Streptophyta</taxon>
        <taxon>Embryophyta</taxon>
        <taxon>Tracheophyta</taxon>
        <taxon>Spermatophyta</taxon>
        <taxon>Magnoliopsida</taxon>
        <taxon>eudicotyledons</taxon>
        <taxon>Gunneridae</taxon>
        <taxon>Pentapetalae</taxon>
        <taxon>rosids</taxon>
        <taxon>fabids</taxon>
        <taxon>Fabales</taxon>
        <taxon>Fabaceae</taxon>
        <taxon>Papilionoideae</taxon>
        <taxon>50 kb inversion clade</taxon>
        <taxon>NPAAA clade</taxon>
        <taxon>Hologalegina</taxon>
        <taxon>IRL clade</taxon>
        <taxon>Trifolieae</taxon>
        <taxon>Medicago</taxon>
    </lineage>
</organism>
<accession>A2Q4X3</accession>